<dbReference type="PANTHER" id="PTHR47307:SF1">
    <property type="entry name" value="GLUTATHIONE-REGULATED POTASSIUM-EFFLUX SYSTEM ANCILLARY PROTEIN KEFG"/>
    <property type="match status" value="1"/>
</dbReference>
<evidence type="ECO:0000256" key="1">
    <source>
        <dbReference type="ARBA" id="ARBA00023002"/>
    </source>
</evidence>
<dbReference type="Gene3D" id="3.40.50.360">
    <property type="match status" value="1"/>
</dbReference>
<dbReference type="InterPro" id="IPR003680">
    <property type="entry name" value="Flavodoxin_fold"/>
</dbReference>
<dbReference type="PANTHER" id="PTHR47307">
    <property type="entry name" value="GLUTATHIONE-REGULATED POTASSIUM-EFFLUX SYSTEM ANCILLARY PROTEIN KEFG"/>
    <property type="match status" value="1"/>
</dbReference>
<dbReference type="InterPro" id="IPR029039">
    <property type="entry name" value="Flavoprotein-like_sf"/>
</dbReference>
<protein>
    <submittedName>
        <fullName evidence="3">NAD(P)H-dependent oxidoreductase</fullName>
    </submittedName>
</protein>
<dbReference type="InterPro" id="IPR046980">
    <property type="entry name" value="KefG/KefF"/>
</dbReference>
<proteinExistence type="predicted"/>
<dbReference type="Proteomes" id="UP001597299">
    <property type="component" value="Unassembled WGS sequence"/>
</dbReference>
<name>A0ABW4Z544_9HYPH</name>
<dbReference type="RefSeq" id="WP_213356544.1">
    <property type="nucleotide sequence ID" value="NZ_JAHBGB010000046.1"/>
</dbReference>
<keyword evidence="4" id="KW-1185">Reference proteome</keyword>
<evidence type="ECO:0000259" key="2">
    <source>
        <dbReference type="Pfam" id="PF02525"/>
    </source>
</evidence>
<dbReference type="EMBL" id="JBHUHD010000004">
    <property type="protein sequence ID" value="MFD2143739.1"/>
    <property type="molecule type" value="Genomic_DNA"/>
</dbReference>
<evidence type="ECO:0000313" key="4">
    <source>
        <dbReference type="Proteomes" id="UP001597299"/>
    </source>
</evidence>
<reference evidence="4" key="1">
    <citation type="journal article" date="2019" name="Int. J. Syst. Evol. Microbiol.">
        <title>The Global Catalogue of Microorganisms (GCM) 10K type strain sequencing project: providing services to taxonomists for standard genome sequencing and annotation.</title>
        <authorList>
            <consortium name="The Broad Institute Genomics Platform"/>
            <consortium name="The Broad Institute Genome Sequencing Center for Infectious Disease"/>
            <person name="Wu L."/>
            <person name="Ma J."/>
        </authorList>
    </citation>
    <scope>NUCLEOTIDE SEQUENCE [LARGE SCALE GENOMIC DNA]</scope>
    <source>
        <strain evidence="4">CCM 7435</strain>
    </source>
</reference>
<dbReference type="Pfam" id="PF02525">
    <property type="entry name" value="Flavodoxin_2"/>
    <property type="match status" value="1"/>
</dbReference>
<evidence type="ECO:0000313" key="3">
    <source>
        <dbReference type="EMBL" id="MFD2143739.1"/>
    </source>
</evidence>
<organism evidence="3 4">
    <name type="scientific">Ancylobacter oerskovii</name>
    <dbReference type="NCBI Taxonomy" id="459519"/>
    <lineage>
        <taxon>Bacteria</taxon>
        <taxon>Pseudomonadati</taxon>
        <taxon>Pseudomonadota</taxon>
        <taxon>Alphaproteobacteria</taxon>
        <taxon>Hyphomicrobiales</taxon>
        <taxon>Xanthobacteraceae</taxon>
        <taxon>Ancylobacter</taxon>
    </lineage>
</organism>
<gene>
    <name evidence="3" type="ORF">ACFSNC_25490</name>
</gene>
<accession>A0ABW4Z544</accession>
<sequence length="204" mass="22896">MTDTTQSPILVRPAETVATELRASPPRCLLVVAHPRLDRSTVNARLVDAAAGLAGVEVHDLYDAYPDYQIDVAAEQERLRQHDVIGLQFPLFWYSVPALLKEWLDLVWLHGFAYGGRAPSLAGKVLFCTASTGGDAHSYREDGRNGHSMDEFLRPLERTAVLCRMRWAEPYLLHDAPRLQGEKLEHAAGDYVRYLDALMREAAR</sequence>
<dbReference type="SUPFAM" id="SSF52218">
    <property type="entry name" value="Flavoproteins"/>
    <property type="match status" value="1"/>
</dbReference>
<comment type="caution">
    <text evidence="3">The sequence shown here is derived from an EMBL/GenBank/DDBJ whole genome shotgun (WGS) entry which is preliminary data.</text>
</comment>
<feature type="domain" description="Flavodoxin-like fold" evidence="2">
    <location>
        <begin position="27"/>
        <end position="193"/>
    </location>
</feature>
<keyword evidence="1" id="KW-0560">Oxidoreductase</keyword>